<comment type="caution">
    <text evidence="2">The sequence shown here is derived from an EMBL/GenBank/DDBJ whole genome shotgun (WGS) entry which is preliminary data.</text>
</comment>
<accession>A0ABS8WXB2</accession>
<feature type="region of interest" description="Disordered" evidence="1">
    <location>
        <begin position="1"/>
        <end position="72"/>
    </location>
</feature>
<feature type="compositionally biased region" description="Low complexity" evidence="1">
    <location>
        <begin position="35"/>
        <end position="50"/>
    </location>
</feature>
<reference evidence="2 3" key="1">
    <citation type="journal article" date="2021" name="BMC Genomics">
        <title>Datura genome reveals duplications of psychoactive alkaloid biosynthetic genes and high mutation rate following tissue culture.</title>
        <authorList>
            <person name="Rajewski A."/>
            <person name="Carter-House D."/>
            <person name="Stajich J."/>
            <person name="Litt A."/>
        </authorList>
    </citation>
    <scope>NUCLEOTIDE SEQUENCE [LARGE SCALE GENOMIC DNA]</scope>
    <source>
        <strain evidence="2">AR-01</strain>
    </source>
</reference>
<name>A0ABS8WXB2_DATST</name>
<keyword evidence="3" id="KW-1185">Reference proteome</keyword>
<gene>
    <name evidence="2" type="ORF">HAX54_005316</name>
</gene>
<sequence length="72" mass="7911">MPGSRRREKKRALNEGGRQQTTEKGREQTSTKTLAPPRSFSASSAAIRSATDQARHKLPSRTTANHQPVPIS</sequence>
<proteinExistence type="predicted"/>
<evidence type="ECO:0000313" key="3">
    <source>
        <dbReference type="Proteomes" id="UP000823775"/>
    </source>
</evidence>
<evidence type="ECO:0000313" key="2">
    <source>
        <dbReference type="EMBL" id="MCE3216186.1"/>
    </source>
</evidence>
<protein>
    <submittedName>
        <fullName evidence="2">Uncharacterized protein</fullName>
    </submittedName>
</protein>
<dbReference type="Proteomes" id="UP000823775">
    <property type="component" value="Unassembled WGS sequence"/>
</dbReference>
<evidence type="ECO:0000256" key="1">
    <source>
        <dbReference type="SAM" id="MobiDB-lite"/>
    </source>
</evidence>
<feature type="compositionally biased region" description="Basic residues" evidence="1">
    <location>
        <begin position="1"/>
        <end position="10"/>
    </location>
</feature>
<dbReference type="EMBL" id="JACEIK010012603">
    <property type="protein sequence ID" value="MCE3216186.1"/>
    <property type="molecule type" value="Genomic_DNA"/>
</dbReference>
<feature type="non-terminal residue" evidence="2">
    <location>
        <position position="72"/>
    </location>
</feature>
<organism evidence="2 3">
    <name type="scientific">Datura stramonium</name>
    <name type="common">Jimsonweed</name>
    <name type="synonym">Common thornapple</name>
    <dbReference type="NCBI Taxonomy" id="4076"/>
    <lineage>
        <taxon>Eukaryota</taxon>
        <taxon>Viridiplantae</taxon>
        <taxon>Streptophyta</taxon>
        <taxon>Embryophyta</taxon>
        <taxon>Tracheophyta</taxon>
        <taxon>Spermatophyta</taxon>
        <taxon>Magnoliopsida</taxon>
        <taxon>eudicotyledons</taxon>
        <taxon>Gunneridae</taxon>
        <taxon>Pentapetalae</taxon>
        <taxon>asterids</taxon>
        <taxon>lamiids</taxon>
        <taxon>Solanales</taxon>
        <taxon>Solanaceae</taxon>
        <taxon>Solanoideae</taxon>
        <taxon>Datureae</taxon>
        <taxon>Datura</taxon>
    </lineage>
</organism>